<protein>
    <submittedName>
        <fullName evidence="2">Uncharacterized protein</fullName>
    </submittedName>
</protein>
<proteinExistence type="predicted"/>
<name>A0A6A6UAE0_9PEZI</name>
<evidence type="ECO:0000313" key="2">
    <source>
        <dbReference type="EMBL" id="KAF2668561.1"/>
    </source>
</evidence>
<gene>
    <name evidence="2" type="ORF">BT63DRAFT_479967</name>
</gene>
<reference evidence="2" key="1">
    <citation type="journal article" date="2020" name="Stud. Mycol.">
        <title>101 Dothideomycetes genomes: a test case for predicting lifestyles and emergence of pathogens.</title>
        <authorList>
            <person name="Haridas S."/>
            <person name="Albert R."/>
            <person name="Binder M."/>
            <person name="Bloem J."/>
            <person name="Labutti K."/>
            <person name="Salamov A."/>
            <person name="Andreopoulos B."/>
            <person name="Baker S."/>
            <person name="Barry K."/>
            <person name="Bills G."/>
            <person name="Bluhm B."/>
            <person name="Cannon C."/>
            <person name="Castanera R."/>
            <person name="Culley D."/>
            <person name="Daum C."/>
            <person name="Ezra D."/>
            <person name="Gonzalez J."/>
            <person name="Henrissat B."/>
            <person name="Kuo A."/>
            <person name="Liang C."/>
            <person name="Lipzen A."/>
            <person name="Lutzoni F."/>
            <person name="Magnuson J."/>
            <person name="Mondo S."/>
            <person name="Nolan M."/>
            <person name="Ohm R."/>
            <person name="Pangilinan J."/>
            <person name="Park H.-J."/>
            <person name="Ramirez L."/>
            <person name="Alfaro M."/>
            <person name="Sun H."/>
            <person name="Tritt A."/>
            <person name="Yoshinaga Y."/>
            <person name="Zwiers L.-H."/>
            <person name="Turgeon B."/>
            <person name="Goodwin S."/>
            <person name="Spatafora J."/>
            <person name="Crous P."/>
            <person name="Grigoriev I."/>
        </authorList>
    </citation>
    <scope>NUCLEOTIDE SEQUENCE</scope>
    <source>
        <strain evidence="2">CBS 115976</strain>
    </source>
</reference>
<dbReference type="OrthoDB" id="4630416at2759"/>
<sequence length="540" mass="61892">MILSSPSIETFYSHIFTESDTGRIFPISCDTMPRPVTVTNGSFLPNRPQPPKPVQADGFSYNDRIMYRGIFRYTYDQIKNFLLPELVQGEEKQRIFRKEANLLCDRSWLVAQLKLYGFNFDTEDTNDGLRNRLRSLVLAHQEVDDFIIPKNLREIETRLERRYHFQLLEYRDDVRKYEAEIANAKEKREAEIAFAALPAFEQANKDPQKFISRHYLDQHGKPQRTKSPEPIVLIGCFSPGAREALYKAIDQVPGLHKYGLSIHQTDLVAIAWNEAQTYQVTRQGIPNLQKREQVRLQRLESRLLVKEAHARTLLFNTESKAAGSSGRLDSARLESYVGRYSLEFSPLEGSSRRKEQLPSDFETLDIFIHPKERSLVGVFQFNILGGCIYMRLPEQPFVFDIFGYPILASDKSSIFGFLNDNWKTLDKSSENGAETNANGKRPASNYSPVAKKSKTEVNQGSVLIPLTWHGVWENGQISYDDSPYAGSLNFYNNLSSFEGHLCIGGRSSLDPLDEIDDIYFSGLKISNTPKLRDFDWTHIK</sequence>
<dbReference type="Proteomes" id="UP000799302">
    <property type="component" value="Unassembled WGS sequence"/>
</dbReference>
<keyword evidence="3" id="KW-1185">Reference proteome</keyword>
<evidence type="ECO:0000313" key="3">
    <source>
        <dbReference type="Proteomes" id="UP000799302"/>
    </source>
</evidence>
<dbReference type="EMBL" id="MU004236">
    <property type="protein sequence ID" value="KAF2668561.1"/>
    <property type="molecule type" value="Genomic_DNA"/>
</dbReference>
<accession>A0A6A6UAE0</accession>
<feature type="region of interest" description="Disordered" evidence="1">
    <location>
        <begin position="429"/>
        <end position="451"/>
    </location>
</feature>
<organism evidence="2 3">
    <name type="scientific">Microthyrium microscopicum</name>
    <dbReference type="NCBI Taxonomy" id="703497"/>
    <lineage>
        <taxon>Eukaryota</taxon>
        <taxon>Fungi</taxon>
        <taxon>Dikarya</taxon>
        <taxon>Ascomycota</taxon>
        <taxon>Pezizomycotina</taxon>
        <taxon>Dothideomycetes</taxon>
        <taxon>Dothideomycetes incertae sedis</taxon>
        <taxon>Microthyriales</taxon>
        <taxon>Microthyriaceae</taxon>
        <taxon>Microthyrium</taxon>
    </lineage>
</organism>
<evidence type="ECO:0000256" key="1">
    <source>
        <dbReference type="SAM" id="MobiDB-lite"/>
    </source>
</evidence>
<dbReference type="AlphaFoldDB" id="A0A6A6UAE0"/>